<evidence type="ECO:0000256" key="1">
    <source>
        <dbReference type="ARBA" id="ARBA00004496"/>
    </source>
</evidence>
<keyword evidence="4" id="KW-0963">Cytoplasm</keyword>
<dbReference type="GO" id="GO:0061809">
    <property type="term" value="F:NAD+ nucleosidase activity, cyclic ADP-ribose generating"/>
    <property type="evidence" value="ECO:0007669"/>
    <property type="project" value="UniProtKB-EC"/>
</dbReference>
<dbReference type="GO" id="GO:0003953">
    <property type="term" value="F:NAD+ nucleosidase activity"/>
    <property type="evidence" value="ECO:0007669"/>
    <property type="project" value="InterPro"/>
</dbReference>
<name>A0AAV2T142_CALDB</name>
<comment type="caution">
    <text evidence="14">The sequence shown here is derived from an EMBL/GenBank/DDBJ whole genome shotgun (WGS) entry which is preliminary data.</text>
</comment>
<dbReference type="AlphaFoldDB" id="A0AAV2T142"/>
<evidence type="ECO:0000259" key="12">
    <source>
        <dbReference type="PROSITE" id="PS50104"/>
    </source>
</evidence>
<dbReference type="InterPro" id="IPR016024">
    <property type="entry name" value="ARM-type_fold"/>
</dbReference>
<dbReference type="PANTHER" id="PTHR22998:SF1">
    <property type="entry name" value="NAD(+) HYDROLASE SARM1"/>
    <property type="match status" value="1"/>
</dbReference>
<organism evidence="14 15">
    <name type="scientific">Calicophoron daubneyi</name>
    <name type="common">Rumen fluke</name>
    <name type="synonym">Paramphistomum daubneyi</name>
    <dbReference type="NCBI Taxonomy" id="300641"/>
    <lineage>
        <taxon>Eukaryota</taxon>
        <taxon>Metazoa</taxon>
        <taxon>Spiralia</taxon>
        <taxon>Lophotrochozoa</taxon>
        <taxon>Platyhelminthes</taxon>
        <taxon>Trematoda</taxon>
        <taxon>Digenea</taxon>
        <taxon>Plagiorchiida</taxon>
        <taxon>Pronocephalata</taxon>
        <taxon>Paramphistomoidea</taxon>
        <taxon>Paramphistomidae</taxon>
        <taxon>Calicophoron</taxon>
    </lineage>
</organism>
<feature type="domain" description="TIR" evidence="12">
    <location>
        <begin position="846"/>
        <end position="989"/>
    </location>
</feature>
<keyword evidence="8" id="KW-0391">Immunity</keyword>
<comment type="subcellular location">
    <subcellularLocation>
        <location evidence="1">Cytoplasm</location>
    </subcellularLocation>
</comment>
<dbReference type="GO" id="GO:0045087">
    <property type="term" value="P:innate immune response"/>
    <property type="evidence" value="ECO:0007669"/>
    <property type="project" value="UniProtKB-KW"/>
</dbReference>
<evidence type="ECO:0000256" key="2">
    <source>
        <dbReference type="ARBA" id="ARBA00008291"/>
    </source>
</evidence>
<dbReference type="InterPro" id="IPR001660">
    <property type="entry name" value="SAM"/>
</dbReference>
<dbReference type="SUPFAM" id="SSF47769">
    <property type="entry name" value="SAM/Pointed domain"/>
    <property type="match status" value="1"/>
</dbReference>
<dbReference type="PROSITE" id="PS50105">
    <property type="entry name" value="SAM_DOMAIN"/>
    <property type="match status" value="1"/>
</dbReference>
<dbReference type="Gene3D" id="1.10.150.50">
    <property type="entry name" value="Transcription Factor, Ets-1"/>
    <property type="match status" value="1"/>
</dbReference>
<evidence type="ECO:0000256" key="10">
    <source>
        <dbReference type="ARBA" id="ARBA00047304"/>
    </source>
</evidence>
<dbReference type="SMART" id="SM00454">
    <property type="entry name" value="SAM"/>
    <property type="match status" value="2"/>
</dbReference>
<gene>
    <name evidence="14" type="ORF">CDAUBV1_LOCUS3327</name>
</gene>
<dbReference type="GO" id="GO:0030425">
    <property type="term" value="C:dendrite"/>
    <property type="evidence" value="ECO:0007669"/>
    <property type="project" value="TreeGrafter"/>
</dbReference>
<keyword evidence="5" id="KW-0399">Innate immunity</keyword>
<dbReference type="GO" id="GO:0048678">
    <property type="term" value="P:response to axon injury"/>
    <property type="evidence" value="ECO:0007669"/>
    <property type="project" value="InterPro"/>
</dbReference>
<dbReference type="Gene3D" id="3.40.50.10140">
    <property type="entry name" value="Toll/interleukin-1 receptor homology (TIR) domain"/>
    <property type="match status" value="1"/>
</dbReference>
<dbReference type="SUPFAM" id="SSF48371">
    <property type="entry name" value="ARM repeat"/>
    <property type="match status" value="1"/>
</dbReference>
<dbReference type="SUPFAM" id="SSF52200">
    <property type="entry name" value="Toll/Interleukin receptor TIR domain"/>
    <property type="match status" value="1"/>
</dbReference>
<dbReference type="PROSITE" id="PS50104">
    <property type="entry name" value="TIR"/>
    <property type="match status" value="1"/>
</dbReference>
<dbReference type="GO" id="GO:0035591">
    <property type="term" value="F:signaling adaptor activity"/>
    <property type="evidence" value="ECO:0007669"/>
    <property type="project" value="InterPro"/>
</dbReference>
<evidence type="ECO:0000256" key="11">
    <source>
        <dbReference type="SAM" id="MobiDB-lite"/>
    </source>
</evidence>
<accession>A0AAV2T142</accession>
<proteinExistence type="inferred from homology"/>
<dbReference type="GO" id="GO:0007165">
    <property type="term" value="P:signal transduction"/>
    <property type="evidence" value="ECO:0007669"/>
    <property type="project" value="InterPro"/>
</dbReference>
<dbReference type="SMART" id="SM00255">
    <property type="entry name" value="TIR"/>
    <property type="match status" value="1"/>
</dbReference>
<keyword evidence="9" id="KW-0520">NAD</keyword>
<comment type="similarity">
    <text evidence="2">Belongs to the SARM1 family.</text>
</comment>
<dbReference type="EC" id="3.2.2.6" evidence="3"/>
<reference evidence="14" key="1">
    <citation type="submission" date="2024-06" db="EMBL/GenBank/DDBJ databases">
        <authorList>
            <person name="Liu X."/>
            <person name="Lenzi L."/>
            <person name="Haldenby T S."/>
            <person name="Uol C."/>
        </authorList>
    </citation>
    <scope>NUCLEOTIDE SEQUENCE</scope>
</reference>
<evidence type="ECO:0000256" key="7">
    <source>
        <dbReference type="ARBA" id="ARBA00022801"/>
    </source>
</evidence>
<keyword evidence="6" id="KW-0677">Repeat</keyword>
<dbReference type="Pfam" id="PF07647">
    <property type="entry name" value="SAM_2"/>
    <property type="match status" value="1"/>
</dbReference>
<evidence type="ECO:0000256" key="4">
    <source>
        <dbReference type="ARBA" id="ARBA00022490"/>
    </source>
</evidence>
<protein>
    <recommendedName>
        <fullName evidence="3">ADP-ribosyl cyclase/cyclic ADP-ribose hydrolase</fullName>
        <ecNumber evidence="3">3.2.2.6</ecNumber>
    </recommendedName>
</protein>
<feature type="region of interest" description="Disordered" evidence="11">
    <location>
        <begin position="724"/>
        <end position="745"/>
    </location>
</feature>
<dbReference type="InterPro" id="IPR039184">
    <property type="entry name" value="SARM1"/>
</dbReference>
<dbReference type="InterPro" id="IPR011989">
    <property type="entry name" value="ARM-like"/>
</dbReference>
<feature type="domain" description="SAM" evidence="13">
    <location>
        <begin position="632"/>
        <end position="696"/>
    </location>
</feature>
<comment type="catalytic activity">
    <reaction evidence="10">
        <text>NAD(+) + H2O = ADP-D-ribose + nicotinamide + H(+)</text>
        <dbReference type="Rhea" id="RHEA:16301"/>
        <dbReference type="ChEBI" id="CHEBI:15377"/>
        <dbReference type="ChEBI" id="CHEBI:15378"/>
        <dbReference type="ChEBI" id="CHEBI:17154"/>
        <dbReference type="ChEBI" id="CHEBI:57540"/>
        <dbReference type="ChEBI" id="CHEBI:57967"/>
        <dbReference type="EC" id="3.2.2.6"/>
    </reaction>
    <physiologicalReaction direction="left-to-right" evidence="10">
        <dbReference type="Rhea" id="RHEA:16302"/>
    </physiologicalReaction>
</comment>
<dbReference type="EMBL" id="CAXLJL010000079">
    <property type="protein sequence ID" value="CAL5131153.1"/>
    <property type="molecule type" value="Genomic_DNA"/>
</dbReference>
<evidence type="ECO:0000256" key="5">
    <source>
        <dbReference type="ARBA" id="ARBA00022588"/>
    </source>
</evidence>
<evidence type="ECO:0000259" key="13">
    <source>
        <dbReference type="PROSITE" id="PS50105"/>
    </source>
</evidence>
<dbReference type="InterPro" id="IPR000157">
    <property type="entry name" value="TIR_dom"/>
</dbReference>
<sequence length="1027" mass="114490">MFKNTKLSEQSTMDRRLVFGKSMGVSSQASINSSGLSRFRAASVERTRQDLMETRTIRTSSNSSDRVEPICRTTFHRKFLSDTNQGTFAGVSLREESRKPSPYKTFEELKNCFYIQLETLKRLTDNCDGAKKVKSEADVIDEQCKVLDRCTNLVSEAHQSLDPDTGSKLCGLMRREGVLDVLVALLSHPFENRSDEQGPTVEMSTSYTAQNSRTISTNQSFVRSGTANMTEQPTGKGHLGSMRSESVSDSMTLSALSTSGIRAPASMTQSAISQRNRQRVIRSAQLLSQILSFEDLDQLIGGDTDVTNGEFTFADRSEFATDSDESDEPDVRRGYAGSKFNAQSRNVNSQQCFDDLFGGVIGQSWELREDVELYREYLAILEPLLKQTESLCRKLVDAGGLRILIYACRSNDVPTLRLAALGLANLALFGGTEGQNMMMLENAIIWLFHLAFHPDVIIKYFACLASVVLSANDQLAPAVAASRTLEMVLPFVRNHSPTDFARKQLVSAFPCACMRQQQSLSGHDSFRPRESKQSVCGRCYAGSSRKWLERLLPALSAHRIEARILAAFHFCVEATLKSDTNQTNIFSEIGAVEKLHPLACSLDPYESYLASQTLYLLHEDIPYRLTPQVPLWTAEDVQCWLSRTDFVQLAPKFAELRVDGDLLLRLDDSVLKTDFKIENWVTRQRLLREMSQLKLRADYSPKDPTDLAGWLIWASSLVIGTATGEPASSASPPPPASVFSPLPPNSSSMSSLPSGLAAYQSQPPCANSDLVQHTYNMLSAGVDRFRLHLLNDSSLLHDCHINNGIHRARILAAIQASLNFPPPGFLTLEGLPRFPMPMGNGPSAQFHLDVFISYRRSNGSQLASLLKVFLQLRGYRVFLDIDELPAGKFNESLQSSIKCSHNFLLVLSPNALDRCLNDVDCADWIHRETVCALTHKRNIIPITHNFQWPSAKDLPEDMRAIIDYNAVDWVHEYQDACVDRIVKFMYLPPDWTPASPTPTNPYPAMLPESGLMDLSTGPYMGHKKVIH</sequence>
<evidence type="ECO:0000256" key="9">
    <source>
        <dbReference type="ARBA" id="ARBA00023027"/>
    </source>
</evidence>
<dbReference type="Pfam" id="PF13676">
    <property type="entry name" value="TIR_2"/>
    <property type="match status" value="1"/>
</dbReference>
<feature type="compositionally biased region" description="Pro residues" evidence="11">
    <location>
        <begin position="731"/>
        <end position="744"/>
    </location>
</feature>
<evidence type="ECO:0000256" key="3">
    <source>
        <dbReference type="ARBA" id="ARBA00011982"/>
    </source>
</evidence>
<dbReference type="GO" id="GO:0034128">
    <property type="term" value="P:negative regulation of MyD88-independent toll-like receptor signaling pathway"/>
    <property type="evidence" value="ECO:0007669"/>
    <property type="project" value="InterPro"/>
</dbReference>
<dbReference type="GO" id="GO:0005737">
    <property type="term" value="C:cytoplasm"/>
    <property type="evidence" value="ECO:0007669"/>
    <property type="project" value="UniProtKB-SubCell"/>
</dbReference>
<evidence type="ECO:0000256" key="8">
    <source>
        <dbReference type="ARBA" id="ARBA00022859"/>
    </source>
</evidence>
<keyword evidence="7" id="KW-0378">Hydrolase</keyword>
<evidence type="ECO:0000256" key="6">
    <source>
        <dbReference type="ARBA" id="ARBA00022737"/>
    </source>
</evidence>
<dbReference type="PANTHER" id="PTHR22998">
    <property type="entry name" value="SARM1"/>
    <property type="match status" value="1"/>
</dbReference>
<dbReference type="InterPro" id="IPR035897">
    <property type="entry name" value="Toll_tir_struct_dom_sf"/>
</dbReference>
<evidence type="ECO:0000313" key="14">
    <source>
        <dbReference type="EMBL" id="CAL5131153.1"/>
    </source>
</evidence>
<dbReference type="Gene3D" id="1.25.10.10">
    <property type="entry name" value="Leucine-rich Repeat Variant"/>
    <property type="match status" value="1"/>
</dbReference>
<dbReference type="Proteomes" id="UP001497525">
    <property type="component" value="Unassembled WGS sequence"/>
</dbReference>
<dbReference type="InterPro" id="IPR013761">
    <property type="entry name" value="SAM/pointed_sf"/>
</dbReference>
<evidence type="ECO:0000313" key="15">
    <source>
        <dbReference type="Proteomes" id="UP001497525"/>
    </source>
</evidence>